<evidence type="ECO:0000313" key="1">
    <source>
        <dbReference type="EMBL" id="KAG0428092.1"/>
    </source>
</evidence>
<protein>
    <submittedName>
        <fullName evidence="1">Uncharacterized protein</fullName>
    </submittedName>
</protein>
<gene>
    <name evidence="1" type="ORF">HPB47_024891</name>
</gene>
<sequence length="96" mass="10541">MAFAGLAPPEPFLPTPGRLSVPWPQWHGMFNFYLLVFGAAEFPPERRKALLHCLGAEGQRIFNTLPDTKPPSTAQDTSKEATSKPEEYDIAVASLA</sequence>
<organism evidence="1 2">
    <name type="scientific">Ixodes persulcatus</name>
    <name type="common">Taiga tick</name>
    <dbReference type="NCBI Taxonomy" id="34615"/>
    <lineage>
        <taxon>Eukaryota</taxon>
        <taxon>Metazoa</taxon>
        <taxon>Ecdysozoa</taxon>
        <taxon>Arthropoda</taxon>
        <taxon>Chelicerata</taxon>
        <taxon>Arachnida</taxon>
        <taxon>Acari</taxon>
        <taxon>Parasitiformes</taxon>
        <taxon>Ixodida</taxon>
        <taxon>Ixodoidea</taxon>
        <taxon>Ixodidae</taxon>
        <taxon>Ixodinae</taxon>
        <taxon>Ixodes</taxon>
    </lineage>
</organism>
<name>A0AC60Q360_IXOPE</name>
<dbReference type="Proteomes" id="UP000805193">
    <property type="component" value="Unassembled WGS sequence"/>
</dbReference>
<proteinExistence type="predicted"/>
<dbReference type="EMBL" id="JABSTQ010009563">
    <property type="protein sequence ID" value="KAG0428092.1"/>
    <property type="molecule type" value="Genomic_DNA"/>
</dbReference>
<reference evidence="1 2" key="1">
    <citation type="journal article" date="2020" name="Cell">
        <title>Large-Scale Comparative Analyses of Tick Genomes Elucidate Their Genetic Diversity and Vector Capacities.</title>
        <authorList>
            <consortium name="Tick Genome and Microbiome Consortium (TIGMIC)"/>
            <person name="Jia N."/>
            <person name="Wang J."/>
            <person name="Shi W."/>
            <person name="Du L."/>
            <person name="Sun Y."/>
            <person name="Zhan W."/>
            <person name="Jiang J.F."/>
            <person name="Wang Q."/>
            <person name="Zhang B."/>
            <person name="Ji P."/>
            <person name="Bell-Sakyi L."/>
            <person name="Cui X.M."/>
            <person name="Yuan T.T."/>
            <person name="Jiang B.G."/>
            <person name="Yang W.F."/>
            <person name="Lam T.T."/>
            <person name="Chang Q.C."/>
            <person name="Ding S.J."/>
            <person name="Wang X.J."/>
            <person name="Zhu J.G."/>
            <person name="Ruan X.D."/>
            <person name="Zhao L."/>
            <person name="Wei J.T."/>
            <person name="Ye R.Z."/>
            <person name="Que T.C."/>
            <person name="Du C.H."/>
            <person name="Zhou Y.H."/>
            <person name="Cheng J.X."/>
            <person name="Dai P.F."/>
            <person name="Guo W.B."/>
            <person name="Han X.H."/>
            <person name="Huang E.J."/>
            <person name="Li L.F."/>
            <person name="Wei W."/>
            <person name="Gao Y.C."/>
            <person name="Liu J.Z."/>
            <person name="Shao H.Z."/>
            <person name="Wang X."/>
            <person name="Wang C.C."/>
            <person name="Yang T.C."/>
            <person name="Huo Q.B."/>
            <person name="Li W."/>
            <person name="Chen H.Y."/>
            <person name="Chen S.E."/>
            <person name="Zhou L.G."/>
            <person name="Ni X.B."/>
            <person name="Tian J.H."/>
            <person name="Sheng Y."/>
            <person name="Liu T."/>
            <person name="Pan Y.S."/>
            <person name="Xia L.Y."/>
            <person name="Li J."/>
            <person name="Zhao F."/>
            <person name="Cao W.C."/>
        </authorList>
    </citation>
    <scope>NUCLEOTIDE SEQUENCE [LARGE SCALE GENOMIC DNA]</scope>
    <source>
        <strain evidence="1">Iper-2018</strain>
    </source>
</reference>
<evidence type="ECO:0000313" key="2">
    <source>
        <dbReference type="Proteomes" id="UP000805193"/>
    </source>
</evidence>
<comment type="caution">
    <text evidence="1">The sequence shown here is derived from an EMBL/GenBank/DDBJ whole genome shotgun (WGS) entry which is preliminary data.</text>
</comment>
<keyword evidence="2" id="KW-1185">Reference proteome</keyword>
<accession>A0AC60Q360</accession>